<proteinExistence type="predicted"/>
<name>A0A3B0PLT2_MYCGL</name>
<evidence type="ECO:0000313" key="2">
    <source>
        <dbReference type="Proteomes" id="UP000260136"/>
    </source>
</evidence>
<organism evidence="1 2">
    <name type="scientific">Mycoplasmoides gallisepticum</name>
    <name type="common">Mycoplasma gallisepticum</name>
    <dbReference type="NCBI Taxonomy" id="2096"/>
    <lineage>
        <taxon>Bacteria</taxon>
        <taxon>Bacillati</taxon>
        <taxon>Mycoplasmatota</taxon>
        <taxon>Mycoplasmoidales</taxon>
        <taxon>Mycoplasmoidaceae</taxon>
        <taxon>Mycoplasmoides</taxon>
    </lineage>
</organism>
<evidence type="ECO:0000313" key="1">
    <source>
        <dbReference type="EMBL" id="SYV94544.1"/>
    </source>
</evidence>
<accession>A0A3B0PLT2</accession>
<protein>
    <submittedName>
        <fullName evidence="1">Uncharacterized protein</fullName>
    </submittedName>
</protein>
<feature type="non-terminal residue" evidence="1">
    <location>
        <position position="56"/>
    </location>
</feature>
<reference evidence="2" key="1">
    <citation type="submission" date="2018-06" db="EMBL/GenBank/DDBJ databases">
        <authorList>
            <consortium name="Pathogen Informatics"/>
        </authorList>
    </citation>
    <scope>NUCLEOTIDE SEQUENCE [LARGE SCALE GENOMIC DNA]</scope>
    <source>
        <strain evidence="2">NCTC10115</strain>
    </source>
</reference>
<dbReference type="EMBL" id="LS991952">
    <property type="protein sequence ID" value="SYV94544.1"/>
    <property type="molecule type" value="Genomic_DNA"/>
</dbReference>
<sequence>MKQTIEASETYLLIKVIVHQVRAIIKNHQGETTNTNPAVVATALPPLNLKYTGYIW</sequence>
<gene>
    <name evidence="1" type="ORF">NCTC10115_00869</name>
</gene>
<dbReference type="Proteomes" id="UP000260136">
    <property type="component" value="Chromosome"/>
</dbReference>
<dbReference type="AlphaFoldDB" id="A0A3B0PLT2"/>